<sequence>MAELTLDPPRVDTGRRALVLGTFGHTVNDAYTAFLPAMLPTFHRQLGLDEATLAGLVALFALSASLPGPLLGRLSDRFGEVPVTAASVLFSAVLLSLLAVVPSAPLLFALVAVAGFGSAAIHPAGSMLVRRGARRPEFAVALFSAGGMLGYAAGPGLIAVARDLAGPALPFVLILPGVLAAAAIHAFAPRNDENTVRKVAAAPRFDMRLVLGPVGLITLATAFAFLPATAVLNGLPLYLMERHGLSGGDPAIAGTLSTFSLAAAAGGIGVGFLTARLPRTWLLAGVMSAGMPAFLALLWLTPGTTLFVAALAAAGALSYAATPILVVAAQDFAPRAGATAAGMVFGLGFALAGLLYFGIGALQTQIGVGPALSLAFVAPAVSAILSVLVLRHTPAASSVSLVETVCACAAASGTGIVTCALSCALSCNGVSRNV</sequence>
<dbReference type="PANTHER" id="PTHR43129:SF1">
    <property type="entry name" value="FOSMIDOMYCIN RESISTANCE PROTEIN"/>
    <property type="match status" value="1"/>
</dbReference>
<organism evidence="6 7">
    <name type="scientific">Halovulum dunhuangense</name>
    <dbReference type="NCBI Taxonomy" id="1505036"/>
    <lineage>
        <taxon>Bacteria</taxon>
        <taxon>Pseudomonadati</taxon>
        <taxon>Pseudomonadota</taxon>
        <taxon>Alphaproteobacteria</taxon>
        <taxon>Rhodobacterales</taxon>
        <taxon>Paracoccaceae</taxon>
        <taxon>Halovulum</taxon>
    </lineage>
</organism>
<feature type="transmembrane region" description="Helical" evidence="4">
    <location>
        <begin position="167"/>
        <end position="188"/>
    </location>
</feature>
<dbReference type="Gene3D" id="1.20.1250.20">
    <property type="entry name" value="MFS general substrate transporter like domains"/>
    <property type="match status" value="2"/>
</dbReference>
<comment type="caution">
    <text evidence="6">The sequence shown here is derived from an EMBL/GenBank/DDBJ whole genome shotgun (WGS) entry which is preliminary data.</text>
</comment>
<feature type="transmembrane region" description="Helical" evidence="4">
    <location>
        <begin position="340"/>
        <end position="359"/>
    </location>
</feature>
<feature type="transmembrane region" description="Helical" evidence="4">
    <location>
        <begin position="107"/>
        <end position="129"/>
    </location>
</feature>
<dbReference type="GO" id="GO:0005886">
    <property type="term" value="C:plasma membrane"/>
    <property type="evidence" value="ECO:0007669"/>
    <property type="project" value="TreeGrafter"/>
</dbReference>
<gene>
    <name evidence="6" type="ORF">HMH01_15055</name>
</gene>
<keyword evidence="7" id="KW-1185">Reference proteome</keyword>
<evidence type="ECO:0000256" key="3">
    <source>
        <dbReference type="ARBA" id="ARBA00023136"/>
    </source>
</evidence>
<feature type="transmembrane region" description="Helical" evidence="4">
    <location>
        <begin position="306"/>
        <end position="328"/>
    </location>
</feature>
<dbReference type="InterPro" id="IPR011701">
    <property type="entry name" value="MFS"/>
</dbReference>
<feature type="transmembrane region" description="Helical" evidence="4">
    <location>
        <begin position="83"/>
        <end position="101"/>
    </location>
</feature>
<accession>A0A849L5L3</accession>
<feature type="transmembrane region" description="Helical" evidence="4">
    <location>
        <begin position="280"/>
        <end position="300"/>
    </location>
</feature>
<evidence type="ECO:0000259" key="5">
    <source>
        <dbReference type="PROSITE" id="PS50850"/>
    </source>
</evidence>
<feature type="transmembrane region" description="Helical" evidence="4">
    <location>
        <begin position="209"/>
        <end position="232"/>
    </location>
</feature>
<name>A0A849L5L3_9RHOB</name>
<feature type="transmembrane region" description="Helical" evidence="4">
    <location>
        <begin position="51"/>
        <end position="71"/>
    </location>
</feature>
<dbReference type="Proteomes" id="UP000572377">
    <property type="component" value="Unassembled WGS sequence"/>
</dbReference>
<feature type="domain" description="Major facilitator superfamily (MFS) profile" evidence="5">
    <location>
        <begin position="17"/>
        <end position="398"/>
    </location>
</feature>
<feature type="transmembrane region" description="Helical" evidence="4">
    <location>
        <begin position="138"/>
        <end position="161"/>
    </location>
</feature>
<dbReference type="PANTHER" id="PTHR43129">
    <property type="entry name" value="FOSMIDOMYCIN RESISTANCE PROTEIN"/>
    <property type="match status" value="1"/>
</dbReference>
<evidence type="ECO:0000256" key="4">
    <source>
        <dbReference type="SAM" id="Phobius"/>
    </source>
</evidence>
<dbReference type="AlphaFoldDB" id="A0A849L5L3"/>
<dbReference type="InterPro" id="IPR020846">
    <property type="entry name" value="MFS_dom"/>
</dbReference>
<dbReference type="InterPro" id="IPR036259">
    <property type="entry name" value="MFS_trans_sf"/>
</dbReference>
<keyword evidence="1 4" id="KW-0812">Transmembrane</keyword>
<reference evidence="6 7" key="1">
    <citation type="submission" date="2020-05" db="EMBL/GenBank/DDBJ databases">
        <title>Gimesia benthica sp. nov., a novel planctomycete isolated from a deep-sea water sample of the Northwest Indian Ocean.</title>
        <authorList>
            <person name="Wang J."/>
            <person name="Ruan C."/>
            <person name="Song L."/>
            <person name="Zhu Y."/>
            <person name="Li A."/>
            <person name="Zheng X."/>
            <person name="Wang L."/>
            <person name="Lu Z."/>
            <person name="Huang Y."/>
            <person name="Du W."/>
            <person name="Zhou Y."/>
            <person name="Huang L."/>
            <person name="Dai X."/>
        </authorList>
    </citation>
    <scope>NUCLEOTIDE SEQUENCE [LARGE SCALE GENOMIC DNA]</scope>
    <source>
        <strain evidence="6 7">YYQ-30</strain>
    </source>
</reference>
<keyword evidence="3 4" id="KW-0472">Membrane</keyword>
<feature type="transmembrane region" description="Helical" evidence="4">
    <location>
        <begin position="252"/>
        <end position="273"/>
    </location>
</feature>
<evidence type="ECO:0000313" key="6">
    <source>
        <dbReference type="EMBL" id="NNU81758.1"/>
    </source>
</evidence>
<dbReference type="RefSeq" id="WP_171326625.1">
    <property type="nucleotide sequence ID" value="NZ_JABFBC010000003.1"/>
</dbReference>
<dbReference type="GO" id="GO:0022857">
    <property type="term" value="F:transmembrane transporter activity"/>
    <property type="evidence" value="ECO:0007669"/>
    <property type="project" value="InterPro"/>
</dbReference>
<dbReference type="PROSITE" id="PS50850">
    <property type="entry name" value="MFS"/>
    <property type="match status" value="1"/>
</dbReference>
<dbReference type="EMBL" id="JABFBC010000003">
    <property type="protein sequence ID" value="NNU81758.1"/>
    <property type="molecule type" value="Genomic_DNA"/>
</dbReference>
<keyword evidence="2 4" id="KW-1133">Transmembrane helix</keyword>
<proteinExistence type="predicted"/>
<dbReference type="SUPFAM" id="SSF103473">
    <property type="entry name" value="MFS general substrate transporter"/>
    <property type="match status" value="1"/>
</dbReference>
<evidence type="ECO:0000313" key="7">
    <source>
        <dbReference type="Proteomes" id="UP000572377"/>
    </source>
</evidence>
<evidence type="ECO:0000256" key="1">
    <source>
        <dbReference type="ARBA" id="ARBA00022692"/>
    </source>
</evidence>
<dbReference type="Pfam" id="PF07690">
    <property type="entry name" value="MFS_1"/>
    <property type="match status" value="1"/>
</dbReference>
<evidence type="ECO:0000256" key="2">
    <source>
        <dbReference type="ARBA" id="ARBA00022989"/>
    </source>
</evidence>
<feature type="transmembrane region" description="Helical" evidence="4">
    <location>
        <begin position="371"/>
        <end position="390"/>
    </location>
</feature>
<protein>
    <submittedName>
        <fullName evidence="6">MFS transporter</fullName>
    </submittedName>
</protein>